<proteinExistence type="predicted"/>
<reference evidence="1" key="1">
    <citation type="submission" date="2022-08" db="EMBL/GenBank/DDBJ databases">
        <title>Genome Sequence of Pycnoporus sanguineus.</title>
        <authorList>
            <person name="Buettner E."/>
        </authorList>
    </citation>
    <scope>NUCLEOTIDE SEQUENCE</scope>
    <source>
        <strain evidence="1">CG-C14</strain>
    </source>
</reference>
<accession>A0ACC1N5I8</accession>
<organism evidence="1 2">
    <name type="scientific">Trametes sanguinea</name>
    <dbReference type="NCBI Taxonomy" id="158606"/>
    <lineage>
        <taxon>Eukaryota</taxon>
        <taxon>Fungi</taxon>
        <taxon>Dikarya</taxon>
        <taxon>Basidiomycota</taxon>
        <taxon>Agaricomycotina</taxon>
        <taxon>Agaricomycetes</taxon>
        <taxon>Polyporales</taxon>
        <taxon>Polyporaceae</taxon>
        <taxon>Trametes</taxon>
    </lineage>
</organism>
<evidence type="ECO:0000313" key="1">
    <source>
        <dbReference type="EMBL" id="KAJ2974542.1"/>
    </source>
</evidence>
<evidence type="ECO:0000313" key="2">
    <source>
        <dbReference type="Proteomes" id="UP001144978"/>
    </source>
</evidence>
<name>A0ACC1N5I8_9APHY</name>
<dbReference type="Proteomes" id="UP001144978">
    <property type="component" value="Unassembled WGS sequence"/>
</dbReference>
<keyword evidence="2" id="KW-1185">Reference proteome</keyword>
<protein>
    <submittedName>
        <fullName evidence="1">Uncharacterized protein</fullName>
    </submittedName>
</protein>
<comment type="caution">
    <text evidence="1">The sequence shown here is derived from an EMBL/GenBank/DDBJ whole genome shotgun (WGS) entry which is preliminary data.</text>
</comment>
<sequence length="86" mass="9069">MPILARVPTLLPTITRAAQHDVLCHLIHARPGFAVIRRGCQYCHGGFSAVSGAGRASGISAGGVLDGARGRSGRGRKCRSNVPRFF</sequence>
<dbReference type="EMBL" id="JANSHE010004815">
    <property type="protein sequence ID" value="KAJ2974542.1"/>
    <property type="molecule type" value="Genomic_DNA"/>
</dbReference>
<gene>
    <name evidence="1" type="ORF">NUW54_g11876</name>
</gene>